<organism evidence="12 13">
    <name type="scientific">Ideonella azotifigens</name>
    <dbReference type="NCBI Taxonomy" id="513160"/>
    <lineage>
        <taxon>Bacteria</taxon>
        <taxon>Pseudomonadati</taxon>
        <taxon>Pseudomonadota</taxon>
        <taxon>Betaproteobacteria</taxon>
        <taxon>Burkholderiales</taxon>
        <taxon>Sphaerotilaceae</taxon>
        <taxon>Ideonella</taxon>
    </lineage>
</organism>
<dbReference type="Pfam" id="PF12860">
    <property type="entry name" value="PAS_7"/>
    <property type="match status" value="1"/>
</dbReference>
<dbReference type="EMBL" id="BAAAEW010000003">
    <property type="protein sequence ID" value="GAA0741698.1"/>
    <property type="molecule type" value="Genomic_DNA"/>
</dbReference>
<protein>
    <recommendedName>
        <fullName evidence="3">histidine kinase</fullName>
        <ecNumber evidence="3">2.7.13.3</ecNumber>
    </recommendedName>
</protein>
<accession>A0ABN1JKE8</accession>
<dbReference type="PROSITE" id="PS50885">
    <property type="entry name" value="HAMP"/>
    <property type="match status" value="1"/>
</dbReference>
<dbReference type="CDD" id="cd00082">
    <property type="entry name" value="HisKA"/>
    <property type="match status" value="1"/>
</dbReference>
<dbReference type="Gene3D" id="1.10.287.130">
    <property type="match status" value="1"/>
</dbReference>
<dbReference type="Pfam" id="PF00072">
    <property type="entry name" value="Response_reg"/>
    <property type="match status" value="1"/>
</dbReference>
<feature type="domain" description="Response regulatory" evidence="10">
    <location>
        <begin position="758"/>
        <end position="874"/>
    </location>
</feature>
<evidence type="ECO:0000256" key="5">
    <source>
        <dbReference type="ARBA" id="ARBA00022679"/>
    </source>
</evidence>
<dbReference type="Pfam" id="PF02518">
    <property type="entry name" value="HATPase_c"/>
    <property type="match status" value="1"/>
</dbReference>
<dbReference type="PROSITE" id="PS50109">
    <property type="entry name" value="HIS_KIN"/>
    <property type="match status" value="1"/>
</dbReference>
<feature type="coiled-coil region" evidence="8">
    <location>
        <begin position="130"/>
        <end position="157"/>
    </location>
</feature>
<comment type="subcellular location">
    <subcellularLocation>
        <location evidence="2">Membrane</location>
    </subcellularLocation>
</comment>
<dbReference type="PROSITE" id="PS50110">
    <property type="entry name" value="RESPONSE_REGULATORY"/>
    <property type="match status" value="1"/>
</dbReference>
<keyword evidence="8" id="KW-0175">Coiled coil</keyword>
<dbReference type="InterPro" id="IPR036097">
    <property type="entry name" value="HisK_dim/P_sf"/>
</dbReference>
<dbReference type="SUPFAM" id="SSF55874">
    <property type="entry name" value="ATPase domain of HSP90 chaperone/DNA topoisomerase II/histidine kinase"/>
    <property type="match status" value="1"/>
</dbReference>
<dbReference type="Gene3D" id="3.40.50.2300">
    <property type="match status" value="1"/>
</dbReference>
<dbReference type="SUPFAM" id="SSF52172">
    <property type="entry name" value="CheY-like"/>
    <property type="match status" value="1"/>
</dbReference>
<gene>
    <name evidence="12" type="ORF">GCM10009107_04510</name>
</gene>
<keyword evidence="13" id="KW-1185">Reference proteome</keyword>
<evidence type="ECO:0000256" key="7">
    <source>
        <dbReference type="PROSITE-ProRule" id="PRU00169"/>
    </source>
</evidence>
<name>A0ABN1JKE8_9BURK</name>
<evidence type="ECO:0000256" key="8">
    <source>
        <dbReference type="SAM" id="Coils"/>
    </source>
</evidence>
<dbReference type="InterPro" id="IPR003660">
    <property type="entry name" value="HAMP_dom"/>
</dbReference>
<dbReference type="PANTHER" id="PTHR43065:SF42">
    <property type="entry name" value="TWO-COMPONENT SENSOR PPRA"/>
    <property type="match status" value="1"/>
</dbReference>
<dbReference type="InterPro" id="IPR038188">
    <property type="entry name" value="TorS_sensor_sf"/>
</dbReference>
<evidence type="ECO:0000256" key="4">
    <source>
        <dbReference type="ARBA" id="ARBA00022553"/>
    </source>
</evidence>
<evidence type="ECO:0000256" key="1">
    <source>
        <dbReference type="ARBA" id="ARBA00000085"/>
    </source>
</evidence>
<proteinExistence type="predicted"/>
<dbReference type="GO" id="GO:0005524">
    <property type="term" value="F:ATP binding"/>
    <property type="evidence" value="ECO:0007669"/>
    <property type="project" value="UniProtKB-KW"/>
</dbReference>
<keyword evidence="5" id="KW-0808">Transferase</keyword>
<dbReference type="PANTHER" id="PTHR43065">
    <property type="entry name" value="SENSOR HISTIDINE KINASE"/>
    <property type="match status" value="1"/>
</dbReference>
<comment type="caution">
    <text evidence="12">The sequence shown here is derived from an EMBL/GenBank/DDBJ whole genome shotgun (WGS) entry which is preliminary data.</text>
</comment>
<feature type="domain" description="HAMP" evidence="11">
    <location>
        <begin position="316"/>
        <end position="373"/>
    </location>
</feature>
<dbReference type="SUPFAM" id="SSF47384">
    <property type="entry name" value="Homodimeric domain of signal transducing histidine kinase"/>
    <property type="match status" value="1"/>
</dbReference>
<dbReference type="InterPro" id="IPR004358">
    <property type="entry name" value="Sig_transdc_His_kin-like_C"/>
</dbReference>
<dbReference type="Gene3D" id="3.30.565.10">
    <property type="entry name" value="Histidine kinase-like ATPase, C-terminal domain"/>
    <property type="match status" value="1"/>
</dbReference>
<dbReference type="SMART" id="SM00388">
    <property type="entry name" value="HisKA"/>
    <property type="match status" value="1"/>
</dbReference>
<dbReference type="EC" id="2.7.13.3" evidence="3"/>
<evidence type="ECO:0000256" key="3">
    <source>
        <dbReference type="ARBA" id="ARBA00012438"/>
    </source>
</evidence>
<dbReference type="InterPro" id="IPR001789">
    <property type="entry name" value="Sig_transdc_resp-reg_receiver"/>
</dbReference>
<dbReference type="InterPro" id="IPR003661">
    <property type="entry name" value="HisK_dim/P_dom"/>
</dbReference>
<dbReference type="Pfam" id="PF00672">
    <property type="entry name" value="HAMP"/>
    <property type="match status" value="1"/>
</dbReference>
<evidence type="ECO:0000259" key="10">
    <source>
        <dbReference type="PROSITE" id="PS50110"/>
    </source>
</evidence>
<dbReference type="Pfam" id="PF00512">
    <property type="entry name" value="HisKA"/>
    <property type="match status" value="1"/>
</dbReference>
<dbReference type="InterPro" id="IPR011006">
    <property type="entry name" value="CheY-like_superfamily"/>
</dbReference>
<keyword evidence="4 7" id="KW-0597">Phosphoprotein</keyword>
<sequence>MSEAAPRLGDRVRTRLLAALVALLAAAIVLASLGWYGMRSAQRALVGFQGELLPNVTQALELAQRTARLAAIAPNVGESRTAANLAENSAAVDALLAEVRRRVDTLSNEGALGPALRTVLIDLTRDMGQLAELTGQRQQVEAQLKLQVAELDRLGEQLPAAGNGPGAAGANAVTALWATLVTSAGGGDAAKIGKLQADAEALWIAARREQAAGLAKPLPAALERSLLDLAFGPQNLLALRRYQLMLEGRIAYLVVLTRGNADQLSSKVDEYVDSLRSQAAERRSQVQQAIRSGEAALLLLALGSVLIAALAMRHVRRFISQVETITQAMTRLVGGDTAPLAQRTATITLRRDELGALARSFEVFRDALLAKQTLVRDLRAQGALLAAVHQSMTDALAVFGRGGELRLWNTGLAELFSQLGVTLHPGQRAHELMQALPADAAWSVPGQSGNPGDAAELLQAHHIELQLPDGRLFDLRSQAMPDGGTVTLVTDLTLRRAIQRQEQHTQRLEVLGQLTGGVAHDFNNYLGTIIGNLDLLEAEATLSPEARPRLQRALRAAASAAGLTRRLLAFARRQPLAAEWVPIDAMIDEMRDLIEFSAGPQTRLQLDLQAPEAQLFVDRGHLENAMLNLVLNSASAMPEGGELCIATQRLSAGADGSGETLQISVADTGGGIAEHLLGKVFEPFFTTKAPGEGSGLGLSIVYGFVRQSGGEVEVSSRAGEGTCFTLRFPCAAGHGQALPPGAPQAADVPGGSELQGLSVLVVDDDAAFRETVVDLLRSAGAQVQAVGDGPAALRAADESPLPDVVLTDVCLGGSMDGVQVANALRRRHPALRLCLMSGLAFEAVLPRLEAPEDVGLLPKPFERGALTALLAEPVPAPH</sequence>
<dbReference type="InterPro" id="IPR005467">
    <property type="entry name" value="His_kinase_dom"/>
</dbReference>
<dbReference type="Proteomes" id="UP001500279">
    <property type="component" value="Unassembled WGS sequence"/>
</dbReference>
<dbReference type="InterPro" id="IPR036890">
    <property type="entry name" value="HATPase_C_sf"/>
</dbReference>
<dbReference type="PRINTS" id="PR00344">
    <property type="entry name" value="BCTRLSENSOR"/>
</dbReference>
<keyword evidence="12" id="KW-0547">Nucleotide-binding</keyword>
<evidence type="ECO:0000256" key="2">
    <source>
        <dbReference type="ARBA" id="ARBA00004370"/>
    </source>
</evidence>
<dbReference type="SMART" id="SM00387">
    <property type="entry name" value="HATPase_c"/>
    <property type="match status" value="1"/>
</dbReference>
<comment type="catalytic activity">
    <reaction evidence="1">
        <text>ATP + protein L-histidine = ADP + protein N-phospho-L-histidine.</text>
        <dbReference type="EC" id="2.7.13.3"/>
    </reaction>
</comment>
<feature type="domain" description="Histidine kinase" evidence="9">
    <location>
        <begin position="517"/>
        <end position="732"/>
    </location>
</feature>
<dbReference type="SMART" id="SM00304">
    <property type="entry name" value="HAMP"/>
    <property type="match status" value="1"/>
</dbReference>
<dbReference type="Gene3D" id="1.20.58.920">
    <property type="match status" value="1"/>
</dbReference>
<evidence type="ECO:0000313" key="12">
    <source>
        <dbReference type="EMBL" id="GAA0741698.1"/>
    </source>
</evidence>
<dbReference type="Gene3D" id="6.10.340.10">
    <property type="match status" value="1"/>
</dbReference>
<feature type="modified residue" description="4-aspartylphosphate" evidence="7">
    <location>
        <position position="808"/>
    </location>
</feature>
<dbReference type="CDD" id="cd06225">
    <property type="entry name" value="HAMP"/>
    <property type="match status" value="1"/>
</dbReference>
<dbReference type="SMART" id="SM00448">
    <property type="entry name" value="REC"/>
    <property type="match status" value="1"/>
</dbReference>
<dbReference type="RefSeq" id="WP_231011629.1">
    <property type="nucleotide sequence ID" value="NZ_BAAAEW010000003.1"/>
</dbReference>
<evidence type="ECO:0000259" key="9">
    <source>
        <dbReference type="PROSITE" id="PS50109"/>
    </source>
</evidence>
<keyword evidence="12" id="KW-0067">ATP-binding</keyword>
<evidence type="ECO:0000256" key="6">
    <source>
        <dbReference type="ARBA" id="ARBA00022777"/>
    </source>
</evidence>
<keyword evidence="6" id="KW-0418">Kinase</keyword>
<dbReference type="InterPro" id="IPR003594">
    <property type="entry name" value="HATPase_dom"/>
</dbReference>
<evidence type="ECO:0000259" key="11">
    <source>
        <dbReference type="PROSITE" id="PS50885"/>
    </source>
</evidence>
<reference evidence="12 13" key="1">
    <citation type="journal article" date="2019" name="Int. J. Syst. Evol. Microbiol.">
        <title>The Global Catalogue of Microorganisms (GCM) 10K type strain sequencing project: providing services to taxonomists for standard genome sequencing and annotation.</title>
        <authorList>
            <consortium name="The Broad Institute Genomics Platform"/>
            <consortium name="The Broad Institute Genome Sequencing Center for Infectious Disease"/>
            <person name="Wu L."/>
            <person name="Ma J."/>
        </authorList>
    </citation>
    <scope>NUCLEOTIDE SEQUENCE [LARGE SCALE GENOMIC DNA]</scope>
    <source>
        <strain evidence="12 13">JCM 15503</strain>
    </source>
</reference>
<evidence type="ECO:0000313" key="13">
    <source>
        <dbReference type="Proteomes" id="UP001500279"/>
    </source>
</evidence>